<sequence>MRTLFAGLASVIALTTTFSTAAVSAEWPPANKPVQIIVPSPGGGGTGDTIARLIADQLSQKLDGNFIVENHAGANGNIGAGIAAEAPNDGTRLLFSWAGTLAVSPSLYRKLPFDPQKSFDAIGLVAHVPNILVVNNDLPVNNLAEFTDYVKKHPGIVNFGSTGNGSSMHLAGELYMAATNTNMVHVPYSAPGQATTNLISGEIQSMFQLIPGIVGQLKAGNVKALGIMATERSSTLPDVPTMEEQGHPELLSATWFALLAPKGTPADIIERTNKALNEILQDPEVKQKLANMGAATLGGTPHDLDNLLAYELKKWNKVITDADIQIQ</sequence>
<dbReference type="InterPro" id="IPR042100">
    <property type="entry name" value="Bug_dom1"/>
</dbReference>
<dbReference type="SUPFAM" id="SSF53850">
    <property type="entry name" value="Periplasmic binding protein-like II"/>
    <property type="match status" value="1"/>
</dbReference>
<name>A0A2N4U414_9BURK</name>
<dbReference type="InterPro" id="IPR005064">
    <property type="entry name" value="BUG"/>
</dbReference>
<dbReference type="Proteomes" id="UP000234190">
    <property type="component" value="Unassembled WGS sequence"/>
</dbReference>
<dbReference type="CDD" id="cd13578">
    <property type="entry name" value="PBP2_Bug27"/>
    <property type="match status" value="1"/>
</dbReference>
<comment type="caution">
    <text evidence="3">The sequence shown here is derived from an EMBL/GenBank/DDBJ whole genome shotgun (WGS) entry which is preliminary data.</text>
</comment>
<dbReference type="Gene3D" id="3.40.190.150">
    <property type="entry name" value="Bordetella uptake gene, domain 1"/>
    <property type="match status" value="1"/>
</dbReference>
<evidence type="ECO:0000313" key="3">
    <source>
        <dbReference type="EMBL" id="PLC49747.1"/>
    </source>
</evidence>
<accession>A0A2N4U414</accession>
<reference evidence="3 4" key="1">
    <citation type="submission" date="2017-10" db="EMBL/GenBank/DDBJ databases">
        <title>Two draft genome sequences of Pusillimonas sp. strains isolated from a nitrate- and radionuclide-contaminated groundwater in Russia.</title>
        <authorList>
            <person name="Grouzdev D.S."/>
            <person name="Tourova T.P."/>
            <person name="Goeva M.A."/>
            <person name="Babich T.L."/>
            <person name="Sokolova D.S."/>
            <person name="Abdullin R."/>
            <person name="Poltaraus A.B."/>
            <person name="Toshchakov S.V."/>
            <person name="Nazina T.N."/>
        </authorList>
    </citation>
    <scope>NUCLEOTIDE SEQUENCE [LARGE SCALE GENOMIC DNA]</scope>
    <source>
        <strain evidence="3 4">JR1/69-3-13</strain>
    </source>
</reference>
<dbReference type="PANTHER" id="PTHR42928">
    <property type="entry name" value="TRICARBOXYLATE-BINDING PROTEIN"/>
    <property type="match status" value="1"/>
</dbReference>
<evidence type="ECO:0000256" key="1">
    <source>
        <dbReference type="ARBA" id="ARBA00006987"/>
    </source>
</evidence>
<gene>
    <name evidence="3" type="ORF">CR159_10650</name>
</gene>
<feature type="chain" id="PRO_5014885153" evidence="2">
    <location>
        <begin position="22"/>
        <end position="327"/>
    </location>
</feature>
<organism evidence="3 4">
    <name type="scientific">Pollutimonas subterranea</name>
    <dbReference type="NCBI Taxonomy" id="2045210"/>
    <lineage>
        <taxon>Bacteria</taxon>
        <taxon>Pseudomonadati</taxon>
        <taxon>Pseudomonadota</taxon>
        <taxon>Betaproteobacteria</taxon>
        <taxon>Burkholderiales</taxon>
        <taxon>Alcaligenaceae</taxon>
        <taxon>Pollutimonas</taxon>
    </lineage>
</organism>
<dbReference type="AlphaFoldDB" id="A0A2N4U414"/>
<dbReference type="PANTHER" id="PTHR42928:SF5">
    <property type="entry name" value="BLR1237 PROTEIN"/>
    <property type="match status" value="1"/>
</dbReference>
<dbReference type="RefSeq" id="WP_102073943.1">
    <property type="nucleotide sequence ID" value="NZ_PDNW01000008.1"/>
</dbReference>
<dbReference type="Pfam" id="PF03401">
    <property type="entry name" value="TctC"/>
    <property type="match status" value="1"/>
</dbReference>
<dbReference type="PIRSF" id="PIRSF017082">
    <property type="entry name" value="YflP"/>
    <property type="match status" value="1"/>
</dbReference>
<evidence type="ECO:0000256" key="2">
    <source>
        <dbReference type="SAM" id="SignalP"/>
    </source>
</evidence>
<keyword evidence="4" id="KW-1185">Reference proteome</keyword>
<proteinExistence type="inferred from homology"/>
<dbReference type="Gene3D" id="3.40.190.10">
    <property type="entry name" value="Periplasmic binding protein-like II"/>
    <property type="match status" value="1"/>
</dbReference>
<feature type="signal peptide" evidence="2">
    <location>
        <begin position="1"/>
        <end position="21"/>
    </location>
</feature>
<protein>
    <submittedName>
        <fullName evidence="3">MFS transporter</fullName>
    </submittedName>
</protein>
<dbReference type="OrthoDB" id="8968781at2"/>
<evidence type="ECO:0000313" key="4">
    <source>
        <dbReference type="Proteomes" id="UP000234190"/>
    </source>
</evidence>
<keyword evidence="2" id="KW-0732">Signal</keyword>
<comment type="similarity">
    <text evidence="1">Belongs to the UPF0065 (bug) family.</text>
</comment>
<dbReference type="EMBL" id="PDNW01000008">
    <property type="protein sequence ID" value="PLC49747.1"/>
    <property type="molecule type" value="Genomic_DNA"/>
</dbReference>